<evidence type="ECO:0000256" key="6">
    <source>
        <dbReference type="SAM" id="MobiDB-lite"/>
    </source>
</evidence>
<name>A0A2K8SNE0_9NOSO</name>
<feature type="compositionally biased region" description="Polar residues" evidence="6">
    <location>
        <begin position="172"/>
        <end position="185"/>
    </location>
</feature>
<evidence type="ECO:0000256" key="5">
    <source>
        <dbReference type="HAMAP-Rule" id="MF_00362"/>
    </source>
</evidence>
<dbReference type="OrthoDB" id="9808307at2"/>
<dbReference type="Gene3D" id="6.10.250.290">
    <property type="match status" value="1"/>
</dbReference>
<dbReference type="KEGG" id="nfl:COO91_02795"/>
<dbReference type="GO" id="GO:0015934">
    <property type="term" value="C:large ribosomal subunit"/>
    <property type="evidence" value="ECO:0007669"/>
    <property type="project" value="InterPro"/>
</dbReference>
<dbReference type="AlphaFoldDB" id="A0A2K8SNE0"/>
<gene>
    <name evidence="5" type="primary">rplJ</name>
    <name evidence="5" type="synonym">rpl10</name>
    <name evidence="7" type="ORF">COO91_02795</name>
</gene>
<dbReference type="SUPFAM" id="SSF160369">
    <property type="entry name" value="Ribosomal protein L10-like"/>
    <property type="match status" value="1"/>
</dbReference>
<feature type="compositionally biased region" description="Low complexity" evidence="6">
    <location>
        <begin position="186"/>
        <end position="204"/>
    </location>
</feature>
<dbReference type="GO" id="GO:0003735">
    <property type="term" value="F:structural constituent of ribosome"/>
    <property type="evidence" value="ECO:0007669"/>
    <property type="project" value="InterPro"/>
</dbReference>
<evidence type="ECO:0000313" key="7">
    <source>
        <dbReference type="EMBL" id="AUB36870.1"/>
    </source>
</evidence>
<protein>
    <recommendedName>
        <fullName evidence="4 5">Large ribosomal subunit protein uL10</fullName>
    </recommendedName>
</protein>
<dbReference type="HAMAP" id="MF_00362">
    <property type="entry name" value="Ribosomal_uL10"/>
    <property type="match status" value="1"/>
</dbReference>
<organism evidence="7 8">
    <name type="scientific">Nostoc flagelliforme CCNUN1</name>
    <dbReference type="NCBI Taxonomy" id="2038116"/>
    <lineage>
        <taxon>Bacteria</taxon>
        <taxon>Bacillati</taxon>
        <taxon>Cyanobacteriota</taxon>
        <taxon>Cyanophyceae</taxon>
        <taxon>Nostocales</taxon>
        <taxon>Nostocaceae</taxon>
        <taxon>Nostoc</taxon>
    </lineage>
</organism>
<evidence type="ECO:0000256" key="2">
    <source>
        <dbReference type="ARBA" id="ARBA00022980"/>
    </source>
</evidence>
<dbReference type="Pfam" id="PF00466">
    <property type="entry name" value="Ribosomal_L10"/>
    <property type="match status" value="1"/>
</dbReference>
<feature type="region of interest" description="Disordered" evidence="6">
    <location>
        <begin position="170"/>
        <end position="204"/>
    </location>
</feature>
<dbReference type="EMBL" id="CP024785">
    <property type="protein sequence ID" value="AUB36870.1"/>
    <property type="molecule type" value="Genomic_DNA"/>
</dbReference>
<dbReference type="PANTHER" id="PTHR11560">
    <property type="entry name" value="39S RIBOSOMAL PROTEIN L10, MITOCHONDRIAL"/>
    <property type="match status" value="1"/>
</dbReference>
<keyword evidence="8" id="KW-1185">Reference proteome</keyword>
<proteinExistence type="inferred from homology"/>
<dbReference type="PROSITE" id="PS01109">
    <property type="entry name" value="RIBOSOMAL_L10"/>
    <property type="match status" value="1"/>
</dbReference>
<keyword evidence="5" id="KW-0699">rRNA-binding</keyword>
<dbReference type="GO" id="GO:0006412">
    <property type="term" value="P:translation"/>
    <property type="evidence" value="ECO:0007669"/>
    <property type="project" value="UniProtKB-UniRule"/>
</dbReference>
<dbReference type="InterPro" id="IPR047865">
    <property type="entry name" value="Ribosomal_uL10_bac_type"/>
</dbReference>
<comment type="subunit">
    <text evidence="5">Part of the ribosomal stalk of the 50S ribosomal subunit. The N-terminus interacts with L11 and the large rRNA to form the base of the stalk. The C-terminus forms an elongated spine to which L12 dimers bind in a sequential fashion forming a multimeric L10(L12)X complex.</text>
</comment>
<dbReference type="InterPro" id="IPR002363">
    <property type="entry name" value="Ribosomal_uL10_CS_bac"/>
</dbReference>
<dbReference type="GO" id="GO:0070180">
    <property type="term" value="F:large ribosomal subunit rRNA binding"/>
    <property type="evidence" value="ECO:0007669"/>
    <property type="project" value="UniProtKB-UniRule"/>
</dbReference>
<dbReference type="NCBIfam" id="NF000955">
    <property type="entry name" value="PRK00099.1-1"/>
    <property type="match status" value="1"/>
</dbReference>
<dbReference type="Gene3D" id="3.30.70.1730">
    <property type="match status" value="1"/>
</dbReference>
<comment type="similarity">
    <text evidence="1 5">Belongs to the universal ribosomal protein uL10 family.</text>
</comment>
<dbReference type="RefSeq" id="WP_100898685.1">
    <property type="nucleotide sequence ID" value="NZ_CAWNNC010000001.1"/>
</dbReference>
<dbReference type="CDD" id="cd05797">
    <property type="entry name" value="Ribosomal_L10"/>
    <property type="match status" value="1"/>
</dbReference>
<dbReference type="InterPro" id="IPR001790">
    <property type="entry name" value="Ribosomal_uL10"/>
</dbReference>
<evidence type="ECO:0000256" key="1">
    <source>
        <dbReference type="ARBA" id="ARBA00008889"/>
    </source>
</evidence>
<keyword evidence="3 5" id="KW-0687">Ribonucleoprotein</keyword>
<keyword evidence="5" id="KW-0694">RNA-binding</keyword>
<reference evidence="7 8" key="1">
    <citation type="submission" date="2017-11" db="EMBL/GenBank/DDBJ databases">
        <title>Complete genome of a free-living desiccation-tolerant cyanobacterium and its photosynthetic adaptation to extreme terrestrial habitat.</title>
        <authorList>
            <person name="Shang J."/>
        </authorList>
    </citation>
    <scope>NUCLEOTIDE SEQUENCE [LARGE SCALE GENOMIC DNA]</scope>
    <source>
        <strain evidence="7 8">CCNUN1</strain>
    </source>
</reference>
<dbReference type="InterPro" id="IPR043141">
    <property type="entry name" value="Ribosomal_uL10-like_sf"/>
</dbReference>
<dbReference type="InterPro" id="IPR022973">
    <property type="entry name" value="Ribosomal_uL10_bac"/>
</dbReference>
<evidence type="ECO:0000313" key="8">
    <source>
        <dbReference type="Proteomes" id="UP000232003"/>
    </source>
</evidence>
<accession>A0A2K8SNE0</accession>
<evidence type="ECO:0000256" key="4">
    <source>
        <dbReference type="ARBA" id="ARBA00035202"/>
    </source>
</evidence>
<evidence type="ECO:0000256" key="3">
    <source>
        <dbReference type="ARBA" id="ARBA00023274"/>
    </source>
</evidence>
<sequence>MGRTLENKKEIVADLKETLSQSTLALVIDYQGLTVSEITDLRRRLRPSGTVCKVTKNTLMGIAIKDDEKWQPLSELLNGSSAFLLVKEDFSSAIKAYQEFQKVSKKTELRGGVLEGRLLKEPDVKVLGDLPSKEQLIAQIAGAINALATKIAVGINEVPGSLARALQAVADQEQSGGSTETAAVQDSSAETATEADSSTETAAE</sequence>
<keyword evidence="2 5" id="KW-0689">Ribosomal protein</keyword>
<dbReference type="Proteomes" id="UP000232003">
    <property type="component" value="Chromosome"/>
</dbReference>
<comment type="function">
    <text evidence="5">Forms part of the ribosomal stalk, playing a central role in the interaction of the ribosome with GTP-bound translation factors.</text>
</comment>